<gene>
    <name evidence="1" type="ORF">Tco_1081302</name>
</gene>
<reference evidence="1" key="1">
    <citation type="journal article" date="2022" name="Int. J. Mol. Sci.">
        <title>Draft Genome of Tanacetum Coccineum: Genomic Comparison of Closely Related Tanacetum-Family Plants.</title>
        <authorList>
            <person name="Yamashiro T."/>
            <person name="Shiraishi A."/>
            <person name="Nakayama K."/>
            <person name="Satake H."/>
        </authorList>
    </citation>
    <scope>NUCLEOTIDE SEQUENCE</scope>
</reference>
<comment type="caution">
    <text evidence="1">The sequence shown here is derived from an EMBL/GenBank/DDBJ whole genome shotgun (WGS) entry which is preliminary data.</text>
</comment>
<dbReference type="Proteomes" id="UP001151760">
    <property type="component" value="Unassembled WGS sequence"/>
</dbReference>
<keyword evidence="2" id="KW-1185">Reference proteome</keyword>
<accession>A0ABQ5HYT2</accession>
<evidence type="ECO:0000313" key="2">
    <source>
        <dbReference type="Proteomes" id="UP001151760"/>
    </source>
</evidence>
<evidence type="ECO:0000313" key="1">
    <source>
        <dbReference type="EMBL" id="GJT92457.1"/>
    </source>
</evidence>
<dbReference type="EMBL" id="BQNB010020111">
    <property type="protein sequence ID" value="GJT92457.1"/>
    <property type="molecule type" value="Genomic_DNA"/>
</dbReference>
<reference evidence="1" key="2">
    <citation type="submission" date="2022-01" db="EMBL/GenBank/DDBJ databases">
        <authorList>
            <person name="Yamashiro T."/>
            <person name="Shiraishi A."/>
            <person name="Satake H."/>
            <person name="Nakayama K."/>
        </authorList>
    </citation>
    <scope>NUCLEOTIDE SEQUENCE</scope>
</reference>
<organism evidence="1 2">
    <name type="scientific">Tanacetum coccineum</name>
    <dbReference type="NCBI Taxonomy" id="301880"/>
    <lineage>
        <taxon>Eukaryota</taxon>
        <taxon>Viridiplantae</taxon>
        <taxon>Streptophyta</taxon>
        <taxon>Embryophyta</taxon>
        <taxon>Tracheophyta</taxon>
        <taxon>Spermatophyta</taxon>
        <taxon>Magnoliopsida</taxon>
        <taxon>eudicotyledons</taxon>
        <taxon>Gunneridae</taxon>
        <taxon>Pentapetalae</taxon>
        <taxon>asterids</taxon>
        <taxon>campanulids</taxon>
        <taxon>Asterales</taxon>
        <taxon>Asteraceae</taxon>
        <taxon>Asteroideae</taxon>
        <taxon>Anthemideae</taxon>
        <taxon>Anthemidinae</taxon>
        <taxon>Tanacetum</taxon>
    </lineage>
</organism>
<name>A0ABQ5HYT2_9ASTR</name>
<protein>
    <submittedName>
        <fullName evidence="1">Uncharacterized protein</fullName>
    </submittedName>
</protein>
<proteinExistence type="predicted"/>
<sequence>MRSRHHRLNLHLKVDSKNLLDKVFWCTSLFSLPECLKADNMIRVNHLVTISLIKSSIHRLDQNRYPVDTSLIHIESRKSPTAVLLDVNIGRISIRHCETEEYHSEYTGNITRIMRRNLNNHLCSLFVNGKQTLELCPNVIYNDLVWL</sequence>